<dbReference type="SUPFAM" id="SSF89919">
    <property type="entry name" value="Ribosome-binding factor A, RbfA"/>
    <property type="match status" value="1"/>
</dbReference>
<dbReference type="GO" id="GO:0005829">
    <property type="term" value="C:cytosol"/>
    <property type="evidence" value="ECO:0007669"/>
    <property type="project" value="TreeGrafter"/>
</dbReference>
<dbReference type="InterPro" id="IPR020053">
    <property type="entry name" value="Ribosome-bd_factorA_CS"/>
</dbReference>
<evidence type="ECO:0000256" key="2">
    <source>
        <dbReference type="HAMAP-Rule" id="MF_00003"/>
    </source>
</evidence>
<dbReference type="Gene3D" id="3.30.300.20">
    <property type="match status" value="1"/>
</dbReference>
<dbReference type="PANTHER" id="PTHR33515">
    <property type="entry name" value="RIBOSOME-BINDING FACTOR A, CHLOROPLASTIC-RELATED"/>
    <property type="match status" value="1"/>
</dbReference>
<sequence length="119" mass="13711">MSSQRAQRVGDLIQQEISRLLLKEVRDPRVAFVTITGVEPTNDLQLARVYYTVMSDDAAARDACGDGLRSAVPFLRRELGRVLRLRRVPELEFRYDNSIAYGSRIEELLKEIHRHEPTE</sequence>
<dbReference type="GO" id="GO:0030490">
    <property type="term" value="P:maturation of SSU-rRNA"/>
    <property type="evidence" value="ECO:0007669"/>
    <property type="project" value="UniProtKB-UniRule"/>
</dbReference>
<comment type="similarity">
    <text evidence="2">Belongs to the RbfA family.</text>
</comment>
<dbReference type="RefSeq" id="WP_092078381.1">
    <property type="nucleotide sequence ID" value="NZ_CALFZY010000008.1"/>
</dbReference>
<keyword evidence="1 2" id="KW-0690">Ribosome biogenesis</keyword>
<evidence type="ECO:0000313" key="4">
    <source>
        <dbReference type="Proteomes" id="UP000243205"/>
    </source>
</evidence>
<dbReference type="EMBL" id="FNAQ01000008">
    <property type="protein sequence ID" value="SDE33583.1"/>
    <property type="molecule type" value="Genomic_DNA"/>
</dbReference>
<dbReference type="InterPro" id="IPR015946">
    <property type="entry name" value="KH_dom-like_a/b"/>
</dbReference>
<protein>
    <recommendedName>
        <fullName evidence="2">Ribosome-binding factor A</fullName>
    </recommendedName>
</protein>
<evidence type="ECO:0000313" key="3">
    <source>
        <dbReference type="EMBL" id="SDE33583.1"/>
    </source>
</evidence>
<dbReference type="Proteomes" id="UP000243205">
    <property type="component" value="Unassembled WGS sequence"/>
</dbReference>
<dbReference type="Pfam" id="PF02033">
    <property type="entry name" value="RBFA"/>
    <property type="match status" value="1"/>
</dbReference>
<proteinExistence type="inferred from homology"/>
<keyword evidence="2" id="KW-0963">Cytoplasm</keyword>
<comment type="function">
    <text evidence="2">One of several proteins that assist in the late maturation steps of the functional core of the 30S ribosomal subunit. Associates with free 30S ribosomal subunits (but not with 30S subunits that are part of 70S ribosomes or polysomes). Required for efficient processing of 16S rRNA. May interact with the 5'-terminal helix region of 16S rRNA.</text>
</comment>
<reference evidence="4" key="1">
    <citation type="submission" date="2016-10" db="EMBL/GenBank/DDBJ databases">
        <authorList>
            <person name="Varghese N."/>
            <person name="Submissions S."/>
        </authorList>
    </citation>
    <scope>NUCLEOTIDE SEQUENCE [LARGE SCALE GENOMIC DNA]</scope>
    <source>
        <strain evidence="4">DSM 8987</strain>
    </source>
</reference>
<dbReference type="HAMAP" id="MF_00003">
    <property type="entry name" value="RbfA"/>
    <property type="match status" value="1"/>
</dbReference>
<name>A0A1G7C2T5_9BACT</name>
<keyword evidence="4" id="KW-1185">Reference proteome</keyword>
<dbReference type="STRING" id="57664.SAMN05661003_10849"/>
<dbReference type="AlphaFoldDB" id="A0A1G7C2T5"/>
<dbReference type="InterPro" id="IPR000238">
    <property type="entry name" value="RbfA"/>
</dbReference>
<dbReference type="OrthoDB" id="307788at2"/>
<dbReference type="NCBIfam" id="TIGR00082">
    <property type="entry name" value="rbfA"/>
    <property type="match status" value="1"/>
</dbReference>
<accession>A0A1G7C2T5</accession>
<evidence type="ECO:0000256" key="1">
    <source>
        <dbReference type="ARBA" id="ARBA00022517"/>
    </source>
</evidence>
<comment type="subcellular location">
    <subcellularLocation>
        <location evidence="2">Cytoplasm</location>
    </subcellularLocation>
</comment>
<organism evidence="3 4">
    <name type="scientific">Desulfuromonas thiophila</name>
    <dbReference type="NCBI Taxonomy" id="57664"/>
    <lineage>
        <taxon>Bacteria</taxon>
        <taxon>Pseudomonadati</taxon>
        <taxon>Thermodesulfobacteriota</taxon>
        <taxon>Desulfuromonadia</taxon>
        <taxon>Desulfuromonadales</taxon>
        <taxon>Desulfuromonadaceae</taxon>
        <taxon>Desulfuromonas</taxon>
    </lineage>
</organism>
<dbReference type="InterPro" id="IPR023799">
    <property type="entry name" value="RbfA_dom_sf"/>
</dbReference>
<dbReference type="PANTHER" id="PTHR33515:SF1">
    <property type="entry name" value="RIBOSOME-BINDING FACTOR A, CHLOROPLASTIC-RELATED"/>
    <property type="match status" value="1"/>
</dbReference>
<gene>
    <name evidence="2" type="primary">rbfA</name>
    <name evidence="3" type="ORF">SAMN05661003_10849</name>
</gene>
<comment type="subunit">
    <text evidence="2">Monomer. Binds 30S ribosomal subunits, but not 50S ribosomal subunits or 70S ribosomes.</text>
</comment>
<dbReference type="GO" id="GO:0043024">
    <property type="term" value="F:ribosomal small subunit binding"/>
    <property type="evidence" value="ECO:0007669"/>
    <property type="project" value="TreeGrafter"/>
</dbReference>
<dbReference type="PROSITE" id="PS01319">
    <property type="entry name" value="RBFA"/>
    <property type="match status" value="1"/>
</dbReference>